<organism evidence="6 7">
    <name type="scientific">Aspergillus terreus (strain NIH 2624 / FGSC A1156)</name>
    <dbReference type="NCBI Taxonomy" id="341663"/>
    <lineage>
        <taxon>Eukaryota</taxon>
        <taxon>Fungi</taxon>
        <taxon>Dikarya</taxon>
        <taxon>Ascomycota</taxon>
        <taxon>Pezizomycotina</taxon>
        <taxon>Eurotiomycetes</taxon>
        <taxon>Eurotiomycetidae</taxon>
        <taxon>Eurotiales</taxon>
        <taxon>Aspergillaceae</taxon>
        <taxon>Aspergillus</taxon>
        <taxon>Aspergillus subgen. Circumdati</taxon>
    </lineage>
</organism>
<evidence type="ECO:0000256" key="5">
    <source>
        <dbReference type="SAM" id="Phobius"/>
    </source>
</evidence>
<evidence type="ECO:0000256" key="4">
    <source>
        <dbReference type="ARBA" id="ARBA00023136"/>
    </source>
</evidence>
<feature type="transmembrane region" description="Helical" evidence="5">
    <location>
        <begin position="212"/>
        <end position="235"/>
    </location>
</feature>
<dbReference type="EMBL" id="CH476606">
    <property type="protein sequence ID" value="EAU30787.1"/>
    <property type="molecule type" value="Genomic_DNA"/>
</dbReference>
<dbReference type="GeneID" id="4323373"/>
<dbReference type="VEuPathDB" id="FungiDB:ATEG_08655"/>
<dbReference type="OrthoDB" id="268400at2759"/>
<dbReference type="STRING" id="341663.Q0CCC9"/>
<dbReference type="InterPro" id="IPR036259">
    <property type="entry name" value="MFS_trans_sf"/>
</dbReference>
<evidence type="ECO:0000313" key="6">
    <source>
        <dbReference type="EMBL" id="EAU30787.1"/>
    </source>
</evidence>
<dbReference type="Proteomes" id="UP000007963">
    <property type="component" value="Unassembled WGS sequence"/>
</dbReference>
<dbReference type="SUPFAM" id="SSF103473">
    <property type="entry name" value="MFS general substrate transporter"/>
    <property type="match status" value="2"/>
</dbReference>
<evidence type="ECO:0000256" key="3">
    <source>
        <dbReference type="ARBA" id="ARBA00022989"/>
    </source>
</evidence>
<evidence type="ECO:0000256" key="1">
    <source>
        <dbReference type="ARBA" id="ARBA00004141"/>
    </source>
</evidence>
<reference evidence="7" key="1">
    <citation type="submission" date="2005-09" db="EMBL/GenBank/DDBJ databases">
        <title>Annotation of the Aspergillus terreus NIH2624 genome.</title>
        <authorList>
            <person name="Birren B.W."/>
            <person name="Lander E.S."/>
            <person name="Galagan J.E."/>
            <person name="Nusbaum C."/>
            <person name="Devon K."/>
            <person name="Henn M."/>
            <person name="Ma L.-J."/>
            <person name="Jaffe D.B."/>
            <person name="Butler J."/>
            <person name="Alvarez P."/>
            <person name="Gnerre S."/>
            <person name="Grabherr M."/>
            <person name="Kleber M."/>
            <person name="Mauceli E.W."/>
            <person name="Brockman W."/>
            <person name="Rounsley S."/>
            <person name="Young S.K."/>
            <person name="LaButti K."/>
            <person name="Pushparaj V."/>
            <person name="DeCaprio D."/>
            <person name="Crawford M."/>
            <person name="Koehrsen M."/>
            <person name="Engels R."/>
            <person name="Montgomery P."/>
            <person name="Pearson M."/>
            <person name="Howarth C."/>
            <person name="Larson L."/>
            <person name="Luoma S."/>
            <person name="White J."/>
            <person name="Alvarado L."/>
            <person name="Kodira C.D."/>
            <person name="Zeng Q."/>
            <person name="Oleary S."/>
            <person name="Yandava C."/>
            <person name="Denning D.W."/>
            <person name="Nierman W.C."/>
            <person name="Milne T."/>
            <person name="Madden K."/>
        </authorList>
    </citation>
    <scope>NUCLEOTIDE SEQUENCE [LARGE SCALE GENOMIC DNA]</scope>
    <source>
        <strain evidence="7">NIH 2624 / FGSC A1156</strain>
    </source>
</reference>
<protein>
    <recommendedName>
        <fullName evidence="8">Major facilitator superfamily (MFS) profile domain-containing protein</fullName>
    </recommendedName>
</protein>
<dbReference type="eggNOG" id="KOG0255">
    <property type="taxonomic scope" value="Eukaryota"/>
</dbReference>
<gene>
    <name evidence="6" type="ORF">ATEG_08655</name>
</gene>
<comment type="subcellular location">
    <subcellularLocation>
        <location evidence="1">Membrane</location>
        <topology evidence="1">Multi-pass membrane protein</topology>
    </subcellularLocation>
</comment>
<dbReference type="RefSeq" id="XP_001217241.1">
    <property type="nucleotide sequence ID" value="XM_001217240.1"/>
</dbReference>
<evidence type="ECO:0000313" key="7">
    <source>
        <dbReference type="Proteomes" id="UP000007963"/>
    </source>
</evidence>
<dbReference type="Gene3D" id="1.20.1250.20">
    <property type="entry name" value="MFS general substrate transporter like domains"/>
    <property type="match status" value="1"/>
</dbReference>
<name>Q0CCC9_ASPTN</name>
<dbReference type="GO" id="GO:0005886">
    <property type="term" value="C:plasma membrane"/>
    <property type="evidence" value="ECO:0007669"/>
    <property type="project" value="TreeGrafter"/>
</dbReference>
<dbReference type="AlphaFoldDB" id="Q0CCC9"/>
<feature type="transmembrane region" description="Helical" evidence="5">
    <location>
        <begin position="48"/>
        <end position="68"/>
    </location>
</feature>
<dbReference type="InterPro" id="IPR011701">
    <property type="entry name" value="MFS"/>
</dbReference>
<evidence type="ECO:0008006" key="8">
    <source>
        <dbReference type="Google" id="ProtNLM"/>
    </source>
</evidence>
<proteinExistence type="predicted"/>
<dbReference type="PANTHER" id="PTHR23502:SF34">
    <property type="entry name" value="PROTEIN HOL1"/>
    <property type="match status" value="1"/>
</dbReference>
<sequence>MAHSFFGTPGPQAIAKSAYFLTVCTLVTGLSTLLWVPLMVKFGRRYGAICAYTLYAAAAAWCACAQSYGSMLAARAMMGLTTGMSDVLGPLIIADIFFVHERGTVMASTVVSSSEDKMHPDDGGCVEIHDHPALQRRTCTRPPMLKIITTFPTRRYTREPFWKLMLRPIALIILPSALWASLVMAVTIGFLIAMMSNVSSAFTSVYGFSTWQVGLCMLSIVIGGSIAVWMGGSLSDIVADRLTRRNGGIREPEMRLPVMVLSLVAGPLALILAMRG</sequence>
<evidence type="ECO:0000256" key="2">
    <source>
        <dbReference type="ARBA" id="ARBA00022692"/>
    </source>
</evidence>
<feature type="transmembrane region" description="Helical" evidence="5">
    <location>
        <begin position="74"/>
        <end position="98"/>
    </location>
</feature>
<keyword evidence="4 5" id="KW-0472">Membrane</keyword>
<dbReference type="Pfam" id="PF07690">
    <property type="entry name" value="MFS_1"/>
    <property type="match status" value="1"/>
</dbReference>
<keyword evidence="2 5" id="KW-0812">Transmembrane</keyword>
<accession>Q0CCC9</accession>
<keyword evidence="3 5" id="KW-1133">Transmembrane helix</keyword>
<dbReference type="PANTHER" id="PTHR23502">
    <property type="entry name" value="MAJOR FACILITATOR SUPERFAMILY"/>
    <property type="match status" value="1"/>
</dbReference>
<dbReference type="GO" id="GO:0022857">
    <property type="term" value="F:transmembrane transporter activity"/>
    <property type="evidence" value="ECO:0007669"/>
    <property type="project" value="InterPro"/>
</dbReference>
<feature type="transmembrane region" description="Helical" evidence="5">
    <location>
        <begin position="164"/>
        <end position="192"/>
    </location>
</feature>
<dbReference type="HOGENOM" id="CLU_1008262_0_0_1"/>
<feature type="transmembrane region" description="Helical" evidence="5">
    <location>
        <begin position="256"/>
        <end position="274"/>
    </location>
</feature>
<feature type="transmembrane region" description="Helical" evidence="5">
    <location>
        <begin position="18"/>
        <end position="36"/>
    </location>
</feature>